<sequence>MSDDLEDLYRETIMDHARAPHHFGLREGAAAESHQLNPTCGDEVTVQLHVNAAGDRVESISWEGHGCAISQASASLLSDLVVDLPAADLTHRIDEFREMMRSRGTARGDEELLGDAVVLGGASRYVARVKCAMLSWVAVEDALAKLPAATLVE</sequence>
<gene>
    <name evidence="2" type="ORF">GCM10022287_37000</name>
</gene>
<dbReference type="RefSeq" id="WP_344757255.1">
    <property type="nucleotide sequence ID" value="NZ_BAABBW010000007.1"/>
</dbReference>
<protein>
    <submittedName>
        <fullName evidence="2">SUF system NifU family Fe-S cluster assembly protein</fullName>
    </submittedName>
</protein>
<evidence type="ECO:0000313" key="2">
    <source>
        <dbReference type="EMBL" id="GAA4181554.1"/>
    </source>
</evidence>
<dbReference type="Proteomes" id="UP001501079">
    <property type="component" value="Unassembled WGS sequence"/>
</dbReference>
<dbReference type="PANTHER" id="PTHR10093">
    <property type="entry name" value="IRON-SULFUR CLUSTER ASSEMBLY ENZYME NIFU HOMOLOG"/>
    <property type="match status" value="1"/>
</dbReference>
<dbReference type="SUPFAM" id="SSF82649">
    <property type="entry name" value="SufE/NifU"/>
    <property type="match status" value="1"/>
</dbReference>
<dbReference type="InterPro" id="IPR002871">
    <property type="entry name" value="NIF_FeS_clus_asmbl_NifU_N"/>
</dbReference>
<reference evidence="3" key="1">
    <citation type="journal article" date="2019" name="Int. J. Syst. Evol. Microbiol.">
        <title>The Global Catalogue of Microorganisms (GCM) 10K type strain sequencing project: providing services to taxonomists for standard genome sequencing and annotation.</title>
        <authorList>
            <consortium name="The Broad Institute Genomics Platform"/>
            <consortium name="The Broad Institute Genome Sequencing Center for Infectious Disease"/>
            <person name="Wu L."/>
            <person name="Ma J."/>
        </authorList>
    </citation>
    <scope>NUCLEOTIDE SEQUENCE [LARGE SCALE GENOMIC DNA]</scope>
    <source>
        <strain evidence="3">JCM 17591</strain>
    </source>
</reference>
<keyword evidence="3" id="KW-1185">Reference proteome</keyword>
<evidence type="ECO:0000259" key="1">
    <source>
        <dbReference type="Pfam" id="PF01592"/>
    </source>
</evidence>
<dbReference type="CDD" id="cd06664">
    <property type="entry name" value="IscU_like"/>
    <property type="match status" value="1"/>
</dbReference>
<comment type="caution">
    <text evidence="2">The sequence shown here is derived from an EMBL/GenBank/DDBJ whole genome shotgun (WGS) entry which is preliminary data.</text>
</comment>
<dbReference type="EMBL" id="BAABBW010000007">
    <property type="protein sequence ID" value="GAA4181554.1"/>
    <property type="molecule type" value="Genomic_DNA"/>
</dbReference>
<evidence type="ECO:0000313" key="3">
    <source>
        <dbReference type="Proteomes" id="UP001501079"/>
    </source>
</evidence>
<accession>A0ABP8AC82</accession>
<proteinExistence type="predicted"/>
<feature type="domain" description="NIF system FeS cluster assembly NifU N-terminal" evidence="1">
    <location>
        <begin position="9"/>
        <end position="131"/>
    </location>
</feature>
<name>A0ABP8AC82_9MICO</name>
<organism evidence="2 3">
    <name type="scientific">Gryllotalpicola koreensis</name>
    <dbReference type="NCBI Taxonomy" id="993086"/>
    <lineage>
        <taxon>Bacteria</taxon>
        <taxon>Bacillati</taxon>
        <taxon>Actinomycetota</taxon>
        <taxon>Actinomycetes</taxon>
        <taxon>Micrococcales</taxon>
        <taxon>Microbacteriaceae</taxon>
        <taxon>Gryllotalpicola</taxon>
    </lineage>
</organism>
<dbReference type="Gene3D" id="3.90.1010.10">
    <property type="match status" value="1"/>
</dbReference>
<dbReference type="NCBIfam" id="TIGR01994">
    <property type="entry name" value="SUF_scaf_2"/>
    <property type="match status" value="1"/>
</dbReference>
<dbReference type="Pfam" id="PF01592">
    <property type="entry name" value="NifU_N"/>
    <property type="match status" value="1"/>
</dbReference>